<evidence type="ECO:0000256" key="7">
    <source>
        <dbReference type="ARBA" id="ARBA00034000"/>
    </source>
</evidence>
<keyword evidence="1" id="KW-0121">Carboxypeptidase</keyword>
<feature type="compositionally biased region" description="Acidic residues" evidence="9">
    <location>
        <begin position="769"/>
        <end position="798"/>
    </location>
</feature>
<keyword evidence="10" id="KW-0472">Membrane</keyword>
<dbReference type="SUPFAM" id="SSF56601">
    <property type="entry name" value="beta-lactamase/transpeptidase-like"/>
    <property type="match status" value="1"/>
</dbReference>
<dbReference type="InterPro" id="IPR013783">
    <property type="entry name" value="Ig-like_fold"/>
</dbReference>
<evidence type="ECO:0000256" key="9">
    <source>
        <dbReference type="SAM" id="MobiDB-lite"/>
    </source>
</evidence>
<evidence type="ECO:0000256" key="4">
    <source>
        <dbReference type="ARBA" id="ARBA00022679"/>
    </source>
</evidence>
<evidence type="ECO:0000256" key="3">
    <source>
        <dbReference type="ARBA" id="ARBA00022676"/>
    </source>
</evidence>
<evidence type="ECO:0000256" key="2">
    <source>
        <dbReference type="ARBA" id="ARBA00022670"/>
    </source>
</evidence>
<dbReference type="RefSeq" id="WP_307066022.1">
    <property type="nucleotide sequence ID" value="NZ_JAUSUP010000001.1"/>
</dbReference>
<keyword evidence="4 13" id="KW-0808">Transferase</keyword>
<dbReference type="Pfam" id="PF00912">
    <property type="entry name" value="Transgly"/>
    <property type="match status" value="1"/>
</dbReference>
<dbReference type="Proteomes" id="UP001236723">
    <property type="component" value="Unassembled WGS sequence"/>
</dbReference>
<evidence type="ECO:0000256" key="6">
    <source>
        <dbReference type="ARBA" id="ARBA00023268"/>
    </source>
</evidence>
<feature type="transmembrane region" description="Helical" evidence="10">
    <location>
        <begin position="26"/>
        <end position="49"/>
    </location>
</feature>
<proteinExistence type="predicted"/>
<keyword evidence="10" id="KW-1133">Transmembrane helix</keyword>
<dbReference type="CDD" id="cd00063">
    <property type="entry name" value="FN3"/>
    <property type="match status" value="1"/>
</dbReference>
<dbReference type="InterPro" id="IPR001264">
    <property type="entry name" value="Glyco_trans_51"/>
</dbReference>
<dbReference type="InterPro" id="IPR023346">
    <property type="entry name" value="Lysozyme-like_dom_sf"/>
</dbReference>
<feature type="region of interest" description="Disordered" evidence="9">
    <location>
        <begin position="756"/>
        <end position="860"/>
    </location>
</feature>
<dbReference type="Pfam" id="PF00905">
    <property type="entry name" value="Transpeptidase"/>
    <property type="match status" value="1"/>
</dbReference>
<evidence type="ECO:0000256" key="10">
    <source>
        <dbReference type="SAM" id="Phobius"/>
    </source>
</evidence>
<dbReference type="InterPro" id="IPR001460">
    <property type="entry name" value="PCN-bd_Tpept"/>
</dbReference>
<evidence type="ECO:0000313" key="13">
    <source>
        <dbReference type="EMBL" id="MDQ0350825.1"/>
    </source>
</evidence>
<dbReference type="Gene3D" id="2.60.40.10">
    <property type="entry name" value="Immunoglobulins"/>
    <property type="match status" value="1"/>
</dbReference>
<feature type="compositionally biased region" description="Acidic residues" evidence="9">
    <location>
        <begin position="815"/>
        <end position="860"/>
    </location>
</feature>
<dbReference type="SUPFAM" id="SSF53955">
    <property type="entry name" value="Lysozyme-like"/>
    <property type="match status" value="1"/>
</dbReference>
<dbReference type="InterPro" id="IPR012338">
    <property type="entry name" value="Beta-lactam/transpept-like"/>
</dbReference>
<keyword evidence="10" id="KW-0812">Transmembrane</keyword>
<keyword evidence="3 13" id="KW-0328">Glycosyltransferase</keyword>
<dbReference type="EMBL" id="JAUSUP010000001">
    <property type="protein sequence ID" value="MDQ0350825.1"/>
    <property type="molecule type" value="Genomic_DNA"/>
</dbReference>
<keyword evidence="5 13" id="KW-0378">Hydrolase</keyword>
<evidence type="ECO:0000259" key="12">
    <source>
        <dbReference type="Pfam" id="PF00912"/>
    </source>
</evidence>
<dbReference type="GO" id="GO:0016787">
    <property type="term" value="F:hydrolase activity"/>
    <property type="evidence" value="ECO:0007669"/>
    <property type="project" value="UniProtKB-KW"/>
</dbReference>
<evidence type="ECO:0000313" key="14">
    <source>
        <dbReference type="Proteomes" id="UP001236723"/>
    </source>
</evidence>
<name>A0ABU0DR29_9BACI</name>
<accession>A0ABU0DR29</accession>
<protein>
    <submittedName>
        <fullName evidence="13">Penicillin-binding protein 1A</fullName>
        <ecNumber evidence="13">2.4.1.-</ecNumber>
        <ecNumber evidence="13">3.4.-.-</ecNumber>
    </submittedName>
</protein>
<dbReference type="EC" id="3.4.-.-" evidence="13"/>
<feature type="domain" description="Glycosyl transferase family 51" evidence="12">
    <location>
        <begin position="73"/>
        <end position="248"/>
    </location>
</feature>
<dbReference type="PANTHER" id="PTHR32282:SF29">
    <property type="entry name" value="PENICILLIN-BINDING PROTEIN 1A"/>
    <property type="match status" value="1"/>
</dbReference>
<dbReference type="NCBIfam" id="TIGR02074">
    <property type="entry name" value="PBP_1a_fam"/>
    <property type="match status" value="1"/>
</dbReference>
<dbReference type="Gene3D" id="1.10.3810.10">
    <property type="entry name" value="Biosynthetic peptidoglycan transglycosylase-like"/>
    <property type="match status" value="1"/>
</dbReference>
<evidence type="ECO:0000259" key="11">
    <source>
        <dbReference type="Pfam" id="PF00905"/>
    </source>
</evidence>
<keyword evidence="2" id="KW-0645">Protease</keyword>
<dbReference type="PANTHER" id="PTHR32282">
    <property type="entry name" value="BINDING PROTEIN TRANSPEPTIDASE, PUTATIVE-RELATED"/>
    <property type="match status" value="1"/>
</dbReference>
<feature type="domain" description="Penicillin-binding protein transpeptidase" evidence="11">
    <location>
        <begin position="341"/>
        <end position="587"/>
    </location>
</feature>
<dbReference type="GO" id="GO:0016757">
    <property type="term" value="F:glycosyltransferase activity"/>
    <property type="evidence" value="ECO:0007669"/>
    <property type="project" value="UniProtKB-KW"/>
</dbReference>
<evidence type="ECO:0000256" key="8">
    <source>
        <dbReference type="ARBA" id="ARBA00049902"/>
    </source>
</evidence>
<dbReference type="InterPro" id="IPR036950">
    <property type="entry name" value="PBP_transglycosylase"/>
</dbReference>
<dbReference type="Gene3D" id="3.40.710.10">
    <property type="entry name" value="DD-peptidase/beta-lactamase superfamily"/>
    <property type="match status" value="1"/>
</dbReference>
<comment type="catalytic activity">
    <reaction evidence="7">
        <text>Preferential cleavage: (Ac)2-L-Lys-D-Ala-|-D-Ala. Also transpeptidation of peptidyl-alanyl moieties that are N-acyl substituents of D-alanine.</text>
        <dbReference type="EC" id="3.4.16.4"/>
    </reaction>
</comment>
<dbReference type="InterPro" id="IPR003961">
    <property type="entry name" value="FN3_dom"/>
</dbReference>
<evidence type="ECO:0000256" key="1">
    <source>
        <dbReference type="ARBA" id="ARBA00022645"/>
    </source>
</evidence>
<comment type="catalytic activity">
    <reaction evidence="8">
        <text>[GlcNAc-(1-&gt;4)-Mur2Ac(oyl-L-Ala-gamma-D-Glu-L-Lys-D-Ala-D-Ala)](n)-di-trans,octa-cis-undecaprenyl diphosphate + beta-D-GlcNAc-(1-&gt;4)-Mur2Ac(oyl-L-Ala-gamma-D-Glu-L-Lys-D-Ala-D-Ala)-di-trans,octa-cis-undecaprenyl diphosphate = [GlcNAc-(1-&gt;4)-Mur2Ac(oyl-L-Ala-gamma-D-Glu-L-Lys-D-Ala-D-Ala)](n+1)-di-trans,octa-cis-undecaprenyl diphosphate + di-trans,octa-cis-undecaprenyl diphosphate + H(+)</text>
        <dbReference type="Rhea" id="RHEA:23708"/>
        <dbReference type="Rhea" id="RHEA-COMP:9602"/>
        <dbReference type="Rhea" id="RHEA-COMP:9603"/>
        <dbReference type="ChEBI" id="CHEBI:15378"/>
        <dbReference type="ChEBI" id="CHEBI:58405"/>
        <dbReference type="ChEBI" id="CHEBI:60033"/>
        <dbReference type="ChEBI" id="CHEBI:78435"/>
        <dbReference type="EC" id="2.4.99.28"/>
    </reaction>
</comment>
<gene>
    <name evidence="13" type="ORF">J2R98_000628</name>
</gene>
<reference evidence="13 14" key="1">
    <citation type="submission" date="2023-07" db="EMBL/GenBank/DDBJ databases">
        <title>Genomic Encyclopedia of Type Strains, Phase IV (KMG-IV): sequencing the most valuable type-strain genomes for metagenomic binning, comparative biology and taxonomic classification.</title>
        <authorList>
            <person name="Goeker M."/>
        </authorList>
    </citation>
    <scope>NUCLEOTIDE SEQUENCE [LARGE SCALE GENOMIC DNA]</scope>
    <source>
        <strain evidence="13 14">DSM 15448</strain>
    </source>
</reference>
<evidence type="ECO:0000256" key="5">
    <source>
        <dbReference type="ARBA" id="ARBA00022801"/>
    </source>
</evidence>
<sequence>MTEQVKSRKAKKQSKKQNRKINWKKVFISLLIIGLVTFVIGLGVLYSYISNAPELTAEELEVPASTTILDRDGNEVADLAAENRTIIDYEDLSPIMEDAVLAAEDVRFYDHSGIDMRRIGGAVMANITGGFGSQGASTITQQVIKNFLLTNDKRMERKVQEQYLALQLEREYSKEQILMMYLNKIYYSNGIYGVQKAAEVYFGKDDLNDLTLEEAALLAGMPQRPNAYNPIENPDLAEERRNTVLNLMVRHEKITEEEAEEAKNVAIEDMIQENYESELKYSAFIETVYDEAETLIDDDDMNLYTAGLTIHTTLDPNAQEHVEYLLSAEGPIDHPEGQEAAVVAMDTTTGEVLAIGGGRNKDDFRGFNFATDSTRGPGSAIKPVVSFGPAIEQNQFSTYHQYNDTQSEAYYSWAEADEDPFSNFGGHYYGWVTMREALYRSLNVPAVQNVRDEIDRTEAGEFARSLGISSIENSVAESYPIGGVNDIQTNPYEMAGAFAAFGNEGVYNEPHTIKMIEFRDGQTMEVDRQGEPVMSDYTAYMISDMLKDTIAHHNGTASGLNFGGLPVAAKTGTNEHFDSWLVGYTTDFTVSVWNGYPSYENGEEVQTRTRPMFQSMVDHLSSGADISDFSRPDSVVEVDIERGSRPAMLPSEFTPDDQIVTELFVRGNEPSETSDEYDMVEPAESLNLNFDEEEQIIEASWSHPGSQDRDIEFELTISENGSEIDQIDLSDFDYTFTDVELGETYTFEIVAYDADNDENRSDPISESIDIPDEESDFWDDFFGEDEDEEEPPEEDEPGEDNRNGDGDGNDNGNGNDDDGTDDGDQGEGDDDEGDDEDDDDEFETPIEDDPENEDPENEEE</sequence>
<keyword evidence="14" id="KW-1185">Reference proteome</keyword>
<dbReference type="EC" id="2.4.1.-" evidence="13"/>
<dbReference type="InterPro" id="IPR050396">
    <property type="entry name" value="Glycosyltr_51/Transpeptidase"/>
</dbReference>
<keyword evidence="6" id="KW-0511">Multifunctional enzyme</keyword>
<organism evidence="13 14">
    <name type="scientific">Alkalibacillus filiformis</name>
    <dbReference type="NCBI Taxonomy" id="200990"/>
    <lineage>
        <taxon>Bacteria</taxon>
        <taxon>Bacillati</taxon>
        <taxon>Bacillota</taxon>
        <taxon>Bacilli</taxon>
        <taxon>Bacillales</taxon>
        <taxon>Bacillaceae</taxon>
        <taxon>Alkalibacillus</taxon>
    </lineage>
</organism>
<comment type="caution">
    <text evidence="13">The sequence shown here is derived from an EMBL/GenBank/DDBJ whole genome shotgun (WGS) entry which is preliminary data.</text>
</comment>